<dbReference type="EMBL" id="HBEY01052909">
    <property type="protein sequence ID" value="CAD8622074.1"/>
    <property type="molecule type" value="Transcribed_RNA"/>
</dbReference>
<protein>
    <submittedName>
        <fullName evidence="2">Uncharacterized protein</fullName>
    </submittedName>
</protein>
<name>A0A7S0LTI0_9EUKA</name>
<dbReference type="AlphaFoldDB" id="A0A7S0LTI0"/>
<reference evidence="2" key="1">
    <citation type="submission" date="2021-01" db="EMBL/GenBank/DDBJ databases">
        <authorList>
            <person name="Corre E."/>
            <person name="Pelletier E."/>
            <person name="Niang G."/>
            <person name="Scheremetjew M."/>
            <person name="Finn R."/>
            <person name="Kale V."/>
            <person name="Holt S."/>
            <person name="Cochrane G."/>
            <person name="Meng A."/>
            <person name="Brown T."/>
            <person name="Cohen L."/>
        </authorList>
    </citation>
    <scope>NUCLEOTIDE SEQUENCE</scope>
    <source>
        <strain evidence="2">PLY182g</strain>
    </source>
</reference>
<evidence type="ECO:0000313" key="2">
    <source>
        <dbReference type="EMBL" id="CAD8622074.1"/>
    </source>
</evidence>
<proteinExistence type="predicted"/>
<evidence type="ECO:0000256" key="1">
    <source>
        <dbReference type="SAM" id="MobiDB-lite"/>
    </source>
</evidence>
<accession>A0A7S0LTI0</accession>
<organism evidence="2">
    <name type="scientific">Coccolithus braarudii</name>
    <dbReference type="NCBI Taxonomy" id="221442"/>
    <lineage>
        <taxon>Eukaryota</taxon>
        <taxon>Haptista</taxon>
        <taxon>Haptophyta</taxon>
        <taxon>Prymnesiophyceae</taxon>
        <taxon>Coccolithales</taxon>
        <taxon>Coccolithaceae</taxon>
        <taxon>Coccolithus</taxon>
    </lineage>
</organism>
<gene>
    <name evidence="2" type="ORF">CPEL01642_LOCUS25457</name>
</gene>
<feature type="region of interest" description="Disordered" evidence="1">
    <location>
        <begin position="164"/>
        <end position="222"/>
    </location>
</feature>
<sequence length="222" mass="22638">MQSPTPRFANLTPMLLNEVASPSSLPHAQVLDPPRWHDILHASSAEAVAVAPQSGLLPAEGEQLPVAHVLEPIRNAPAVQPTGTTGGCAVDKVLVCKTSLGLAAEYAPSTAPVLASVPEPFGGVHNTPSMPPQGAHLYTPSAQTAPKEREAGAAVGVSKLHAPVQRGRGGRVLSRGRGGRGGRGARSLPASQTSDPPAMQVCIHASPGGRGGRGQMRISGQA</sequence>